<evidence type="ECO:0000256" key="5">
    <source>
        <dbReference type="ARBA" id="ARBA00022490"/>
    </source>
</evidence>
<evidence type="ECO:0000256" key="2">
    <source>
        <dbReference type="ARBA" id="ARBA00005369"/>
    </source>
</evidence>
<proteinExistence type="inferred from homology"/>
<keyword evidence="7" id="KW-0808">Transferase</keyword>
<keyword evidence="8" id="KW-0949">S-adenosyl-L-methionine</keyword>
<comment type="similarity">
    <text evidence="2">Belongs to the methyltransferase superfamily. L-isoaspartyl/D-aspartyl protein methyltransferase family.</text>
</comment>
<dbReference type="Pfam" id="PF01135">
    <property type="entry name" value="PCMT"/>
    <property type="match status" value="1"/>
</dbReference>
<evidence type="ECO:0000256" key="10">
    <source>
        <dbReference type="ARBA" id="ARBA00031323"/>
    </source>
</evidence>
<protein>
    <recommendedName>
        <fullName evidence="4">Protein-L-isoaspartate O-methyltransferase</fullName>
        <ecNumber evidence="3">2.1.1.77</ecNumber>
    </recommendedName>
    <alternativeName>
        <fullName evidence="11">L-isoaspartyl protein carboxyl methyltransferase</fullName>
    </alternativeName>
    <alternativeName>
        <fullName evidence="9">Protein L-isoaspartyl methyltransferase</fullName>
    </alternativeName>
    <alternativeName>
        <fullName evidence="10">Protein-beta-aspartate methyltransferase</fullName>
    </alternativeName>
</protein>
<keyword evidence="6" id="KW-0489">Methyltransferase</keyword>
<accession>A0ABT8GAS9</accession>
<dbReference type="PANTHER" id="PTHR11579:SF0">
    <property type="entry name" value="PROTEIN-L-ISOASPARTATE(D-ASPARTATE) O-METHYLTRANSFERASE"/>
    <property type="match status" value="1"/>
</dbReference>
<comment type="caution">
    <text evidence="12">The sequence shown here is derived from an EMBL/GenBank/DDBJ whole genome shotgun (WGS) entry which is preliminary data.</text>
</comment>
<dbReference type="EMBL" id="JAUHPW010000006">
    <property type="protein sequence ID" value="MDN4476079.1"/>
    <property type="molecule type" value="Genomic_DNA"/>
</dbReference>
<comment type="subcellular location">
    <subcellularLocation>
        <location evidence="1">Cytoplasm</location>
    </subcellularLocation>
</comment>
<evidence type="ECO:0000256" key="11">
    <source>
        <dbReference type="ARBA" id="ARBA00031350"/>
    </source>
</evidence>
<dbReference type="EC" id="2.1.1.77" evidence="3"/>
<evidence type="ECO:0000256" key="1">
    <source>
        <dbReference type="ARBA" id="ARBA00004496"/>
    </source>
</evidence>
<keyword evidence="13" id="KW-1185">Reference proteome</keyword>
<dbReference type="InterPro" id="IPR000682">
    <property type="entry name" value="PCMT"/>
</dbReference>
<dbReference type="SUPFAM" id="SSF53335">
    <property type="entry name" value="S-adenosyl-L-methionine-dependent methyltransferases"/>
    <property type="match status" value="1"/>
</dbReference>
<evidence type="ECO:0000256" key="3">
    <source>
        <dbReference type="ARBA" id="ARBA00011890"/>
    </source>
</evidence>
<name>A0ABT8GAS9_9MICO</name>
<evidence type="ECO:0000256" key="8">
    <source>
        <dbReference type="ARBA" id="ARBA00022691"/>
    </source>
</evidence>
<evidence type="ECO:0000256" key="4">
    <source>
        <dbReference type="ARBA" id="ARBA00013346"/>
    </source>
</evidence>
<dbReference type="Proteomes" id="UP001172728">
    <property type="component" value="Unassembled WGS sequence"/>
</dbReference>
<dbReference type="RefSeq" id="WP_301133860.1">
    <property type="nucleotide sequence ID" value="NZ_JAUHPW010000006.1"/>
</dbReference>
<evidence type="ECO:0000313" key="13">
    <source>
        <dbReference type="Proteomes" id="UP001172728"/>
    </source>
</evidence>
<gene>
    <name evidence="12" type="ORF">QQX09_09455</name>
</gene>
<evidence type="ECO:0000313" key="12">
    <source>
        <dbReference type="EMBL" id="MDN4476079.1"/>
    </source>
</evidence>
<keyword evidence="5" id="KW-0963">Cytoplasm</keyword>
<dbReference type="PANTHER" id="PTHR11579">
    <property type="entry name" value="PROTEIN-L-ISOASPARTATE O-METHYLTRANSFERASE"/>
    <property type="match status" value="1"/>
</dbReference>
<dbReference type="CDD" id="cd02440">
    <property type="entry name" value="AdoMet_MTases"/>
    <property type="match status" value="1"/>
</dbReference>
<dbReference type="Gene3D" id="3.40.50.150">
    <property type="entry name" value="Vaccinia Virus protein VP39"/>
    <property type="match status" value="1"/>
</dbReference>
<sequence>MYGASPDGAPPEDADARARVDAAFAAQPRTRFLPPGSRYAADVDAPLQIGYGQTNSQPRTVRDMLLLLDVEPGMRVLDVGAGSGWTTALLGELTGPSGSVLGTEIVPALVDFGAGNLGGAGVPWARLVAAQPDTLGAPAEGPFDRILVSAMAHGLPTSLVEQLVPGGIMVVPVDGTMLRVARGRAPFDAPADAVVTGHGEYRFVPLLGG</sequence>
<dbReference type="InterPro" id="IPR029063">
    <property type="entry name" value="SAM-dependent_MTases_sf"/>
</dbReference>
<evidence type="ECO:0000256" key="6">
    <source>
        <dbReference type="ARBA" id="ARBA00022603"/>
    </source>
</evidence>
<reference evidence="12" key="1">
    <citation type="submission" date="2023-06" db="EMBL/GenBank/DDBJ databases">
        <title>Sysu t00192.</title>
        <authorList>
            <person name="Gao L."/>
            <person name="Fang B.-Z."/>
            <person name="Li W.-J."/>
        </authorList>
    </citation>
    <scope>NUCLEOTIDE SEQUENCE</scope>
    <source>
        <strain evidence="12">SYSU T00192</strain>
    </source>
</reference>
<evidence type="ECO:0000256" key="9">
    <source>
        <dbReference type="ARBA" id="ARBA00030757"/>
    </source>
</evidence>
<evidence type="ECO:0000256" key="7">
    <source>
        <dbReference type="ARBA" id="ARBA00022679"/>
    </source>
</evidence>
<organism evidence="12 13">
    <name type="scientific">Demequina litoralis</name>
    <dbReference type="NCBI Taxonomy" id="3051660"/>
    <lineage>
        <taxon>Bacteria</taxon>
        <taxon>Bacillati</taxon>
        <taxon>Actinomycetota</taxon>
        <taxon>Actinomycetes</taxon>
        <taxon>Micrococcales</taxon>
        <taxon>Demequinaceae</taxon>
        <taxon>Demequina</taxon>
    </lineage>
</organism>